<accession>A0AAV7VC57</accession>
<dbReference type="Proteomes" id="UP001066276">
    <property type="component" value="Chromosome 2_1"/>
</dbReference>
<comment type="caution">
    <text evidence="1">The sequence shown here is derived from an EMBL/GenBank/DDBJ whole genome shotgun (WGS) entry which is preliminary data.</text>
</comment>
<keyword evidence="2" id="KW-1185">Reference proteome</keyword>
<gene>
    <name evidence="1" type="ORF">NDU88_002736</name>
</gene>
<organism evidence="1 2">
    <name type="scientific">Pleurodeles waltl</name>
    <name type="common">Iberian ribbed newt</name>
    <dbReference type="NCBI Taxonomy" id="8319"/>
    <lineage>
        <taxon>Eukaryota</taxon>
        <taxon>Metazoa</taxon>
        <taxon>Chordata</taxon>
        <taxon>Craniata</taxon>
        <taxon>Vertebrata</taxon>
        <taxon>Euteleostomi</taxon>
        <taxon>Amphibia</taxon>
        <taxon>Batrachia</taxon>
        <taxon>Caudata</taxon>
        <taxon>Salamandroidea</taxon>
        <taxon>Salamandridae</taxon>
        <taxon>Pleurodelinae</taxon>
        <taxon>Pleurodeles</taxon>
    </lineage>
</organism>
<feature type="non-terminal residue" evidence="1">
    <location>
        <position position="117"/>
    </location>
</feature>
<name>A0AAV7VC57_PLEWA</name>
<evidence type="ECO:0000313" key="2">
    <source>
        <dbReference type="Proteomes" id="UP001066276"/>
    </source>
</evidence>
<reference evidence="1" key="1">
    <citation type="journal article" date="2022" name="bioRxiv">
        <title>Sequencing and chromosome-scale assembly of the giantPleurodeles waltlgenome.</title>
        <authorList>
            <person name="Brown T."/>
            <person name="Elewa A."/>
            <person name="Iarovenko S."/>
            <person name="Subramanian E."/>
            <person name="Araus A.J."/>
            <person name="Petzold A."/>
            <person name="Susuki M."/>
            <person name="Suzuki K.-i.T."/>
            <person name="Hayashi T."/>
            <person name="Toyoda A."/>
            <person name="Oliveira C."/>
            <person name="Osipova E."/>
            <person name="Leigh N.D."/>
            <person name="Simon A."/>
            <person name="Yun M.H."/>
        </authorList>
    </citation>
    <scope>NUCLEOTIDE SEQUENCE</scope>
    <source>
        <strain evidence="1">20211129_DDA</strain>
        <tissue evidence="1">Liver</tissue>
    </source>
</reference>
<evidence type="ECO:0000313" key="1">
    <source>
        <dbReference type="EMBL" id="KAJ1198898.1"/>
    </source>
</evidence>
<sequence length="117" mass="12914">TLGQGVELRPRNTEDEPRRRVWANEDCPSRWTSGLVTGSMSQIMVPEDDMLVDEPMDNNGFSLSLNGTDDTVARPLLELTICKLIEATRIRMGGGGGLMVLRVGHARNCCGREGLIW</sequence>
<feature type="non-terminal residue" evidence="1">
    <location>
        <position position="1"/>
    </location>
</feature>
<protein>
    <submittedName>
        <fullName evidence="1">Uncharacterized protein</fullName>
    </submittedName>
</protein>
<dbReference type="AlphaFoldDB" id="A0AAV7VC57"/>
<proteinExistence type="predicted"/>
<dbReference type="EMBL" id="JANPWB010000003">
    <property type="protein sequence ID" value="KAJ1198898.1"/>
    <property type="molecule type" value="Genomic_DNA"/>
</dbReference>